<comment type="similarity">
    <text evidence="3 4">In the N-terminal section; belongs to the HFCD (homo-oligomeric flavin containing Cys decarboxylase) superfamily.</text>
</comment>
<keyword evidence="2 3" id="KW-0456">Lyase</keyword>
<accession>A0A1Q6A2I6</accession>
<dbReference type="AlphaFoldDB" id="A0A1Q6A2I6"/>
<evidence type="ECO:0000259" key="5">
    <source>
        <dbReference type="Pfam" id="PF02441"/>
    </source>
</evidence>
<name>A0A1Q6A2I6_9SPHI</name>
<comment type="pathway">
    <text evidence="3 4">Cofactor biosynthesis; coenzyme A biosynthesis; CoA from (R)-pantothenate: step 2/5.</text>
</comment>
<proteinExistence type="inferred from homology"/>
<protein>
    <recommendedName>
        <fullName evidence="3">Coenzyme A biosynthesis bifunctional protein CoaBC</fullName>
    </recommendedName>
    <alternativeName>
        <fullName evidence="3">DNA/pantothenate metabolism flavoprotein</fullName>
    </alternativeName>
    <alternativeName>
        <fullName evidence="3">Phosphopantothenoylcysteine synthetase/decarboxylase</fullName>
        <shortName evidence="3">PPCS-PPCDC</shortName>
    </alternativeName>
    <domain>
        <recommendedName>
            <fullName evidence="3">Phosphopantothenoylcysteine decarboxylase</fullName>
            <shortName evidence="3">PPC decarboxylase</shortName>
            <shortName evidence="3">PPC-DC</shortName>
            <ecNumber evidence="3">4.1.1.36</ecNumber>
        </recommendedName>
        <alternativeName>
            <fullName evidence="3">CoaC</fullName>
        </alternativeName>
    </domain>
    <domain>
        <recommendedName>
            <fullName evidence="3">Phosphopantothenate--cysteine ligase</fullName>
            <ecNumber evidence="3">6.3.2.5</ecNumber>
        </recommendedName>
        <alternativeName>
            <fullName evidence="3">CoaB</fullName>
        </alternativeName>
        <alternativeName>
            <fullName evidence="3">Phosphopantothenoylcysteine synthetase</fullName>
            <shortName evidence="3">PPC synthetase</shortName>
            <shortName evidence="3">PPC-S</shortName>
        </alternativeName>
    </domain>
</protein>
<comment type="function">
    <text evidence="4">Catalyzes two steps in the biosynthesis of coenzyme A. In the first step cysteine is conjugated to 4'-phosphopantothenate to form 4-phosphopantothenoylcysteine, in the latter compound is decarboxylated to form 4'-phosphopantotheine.</text>
</comment>
<comment type="cofactor">
    <cofactor evidence="3">
        <name>Mg(2+)</name>
        <dbReference type="ChEBI" id="CHEBI:18420"/>
    </cofactor>
</comment>
<comment type="caution">
    <text evidence="3">Lacks conserved residue(s) required for the propagation of feature annotation.</text>
</comment>
<keyword evidence="8" id="KW-1185">Reference proteome</keyword>
<keyword evidence="3" id="KW-0511">Multifunctional enzyme</keyword>
<keyword evidence="3 4" id="KW-0288">FMN</keyword>
<comment type="similarity">
    <text evidence="3 4">In the C-terminal section; belongs to the PPC synthetase family.</text>
</comment>
<keyword evidence="3" id="KW-0479">Metal-binding</keyword>
<sequence length="407" mass="44102">MKYTNIDMLEGKKILLGVCGSIAAYKSATLVRALVKKGADVQVVMTNSATDFITPLTLSTLSKKPVLVNYFAPETGEWNNHVALGLWADMMVIAPASADTLAKIANGQCDNLLTAIYLSARCPVYFAPAMDLDMWAHPATQDNVNRLQSFGNIMIAPESGELASGLHGAGRMAEPEHIIDFLAASLNKKLLLANQHIVVTAGPTYEAIDPVRYIGNHSSGKMGFAIANELAEMGANVTLIAGPTSQVIHAKNINRYDVTSADEMLKACELHFKTAKACVMSAAVADYTPVYTEPQKIKKQDTNLHIELKKTVDILKVLGGMKRPDQVLAGFALETDHEEENAIAKLQKKNLDFIVLNSLNDAGAGFKTDTNKITIIDNKLQKTTYSLKSKIQVAQDICAKLTELILA</sequence>
<evidence type="ECO:0000256" key="2">
    <source>
        <dbReference type="ARBA" id="ARBA00023239"/>
    </source>
</evidence>
<dbReference type="InterPro" id="IPR003382">
    <property type="entry name" value="Flavoprotein"/>
</dbReference>
<comment type="pathway">
    <text evidence="3 4">Cofactor biosynthesis; coenzyme A biosynthesis; CoA from (R)-pantothenate: step 3/5.</text>
</comment>
<dbReference type="PANTHER" id="PTHR14359">
    <property type="entry name" value="HOMO-OLIGOMERIC FLAVIN CONTAINING CYS DECARBOXYLASE FAMILY"/>
    <property type="match status" value="1"/>
</dbReference>
<dbReference type="GO" id="GO:0071513">
    <property type="term" value="C:phosphopantothenoylcysteine decarboxylase complex"/>
    <property type="evidence" value="ECO:0007669"/>
    <property type="project" value="TreeGrafter"/>
</dbReference>
<comment type="cofactor">
    <cofactor evidence="3">
        <name>FMN</name>
        <dbReference type="ChEBI" id="CHEBI:58210"/>
    </cofactor>
    <text evidence="3">Binds 1 FMN per subunit.</text>
</comment>
<dbReference type="GO" id="GO:0004633">
    <property type="term" value="F:phosphopantothenoylcysteine decarboxylase activity"/>
    <property type="evidence" value="ECO:0007669"/>
    <property type="project" value="UniProtKB-UniRule"/>
</dbReference>
<feature type="binding site" evidence="3">
    <location>
        <position position="296"/>
    </location>
    <ligand>
        <name>CTP</name>
        <dbReference type="ChEBI" id="CHEBI:37563"/>
    </ligand>
</feature>
<dbReference type="UniPathway" id="UPA00241">
    <property type="reaction ID" value="UER00353"/>
</dbReference>
<organism evidence="7 8">
    <name type="scientific">Mucilaginibacter polytrichastri</name>
    <dbReference type="NCBI Taxonomy" id="1302689"/>
    <lineage>
        <taxon>Bacteria</taxon>
        <taxon>Pseudomonadati</taxon>
        <taxon>Bacteroidota</taxon>
        <taxon>Sphingobacteriia</taxon>
        <taxon>Sphingobacteriales</taxon>
        <taxon>Sphingobacteriaceae</taxon>
        <taxon>Mucilaginibacter</taxon>
    </lineage>
</organism>
<keyword evidence="3 4" id="KW-0436">Ligase</keyword>
<feature type="region of interest" description="Phosphopantothenate--cysteine ligase" evidence="3">
    <location>
        <begin position="197"/>
        <end position="407"/>
    </location>
</feature>
<keyword evidence="1 3" id="KW-0210">Decarboxylase</keyword>
<dbReference type="PANTHER" id="PTHR14359:SF6">
    <property type="entry name" value="PHOSPHOPANTOTHENOYLCYSTEINE DECARBOXYLASE"/>
    <property type="match status" value="1"/>
</dbReference>
<dbReference type="GO" id="GO:0004632">
    <property type="term" value="F:phosphopantothenate--cysteine ligase activity"/>
    <property type="evidence" value="ECO:0007669"/>
    <property type="project" value="UniProtKB-UniRule"/>
</dbReference>
<evidence type="ECO:0000259" key="6">
    <source>
        <dbReference type="Pfam" id="PF04127"/>
    </source>
</evidence>
<evidence type="ECO:0000256" key="1">
    <source>
        <dbReference type="ARBA" id="ARBA00022793"/>
    </source>
</evidence>
<gene>
    <name evidence="3" type="primary">coaBC</name>
    <name evidence="7" type="ORF">RG47T_3699</name>
</gene>
<dbReference type="Proteomes" id="UP000186720">
    <property type="component" value="Unassembled WGS sequence"/>
</dbReference>
<keyword evidence="3 4" id="KW-0285">Flavoprotein</keyword>
<feature type="binding site" evidence="3">
    <location>
        <position position="331"/>
    </location>
    <ligand>
        <name>CTP</name>
        <dbReference type="ChEBI" id="CHEBI:37563"/>
    </ligand>
</feature>
<dbReference type="Pfam" id="PF04127">
    <property type="entry name" value="DFP"/>
    <property type="match status" value="1"/>
</dbReference>
<dbReference type="InterPro" id="IPR005252">
    <property type="entry name" value="CoaBC"/>
</dbReference>
<dbReference type="HAMAP" id="MF_02225">
    <property type="entry name" value="CoaBC"/>
    <property type="match status" value="1"/>
</dbReference>
<dbReference type="Pfam" id="PF02441">
    <property type="entry name" value="Flavoprotein"/>
    <property type="match status" value="1"/>
</dbReference>
<dbReference type="SUPFAM" id="SSF102645">
    <property type="entry name" value="CoaB-like"/>
    <property type="match status" value="1"/>
</dbReference>
<evidence type="ECO:0000313" key="8">
    <source>
        <dbReference type="Proteomes" id="UP000186720"/>
    </source>
</evidence>
<comment type="caution">
    <text evidence="7">The sequence shown here is derived from an EMBL/GenBank/DDBJ whole genome shotgun (WGS) entry which is preliminary data.</text>
</comment>
<dbReference type="GO" id="GO:0015941">
    <property type="term" value="P:pantothenate catabolic process"/>
    <property type="evidence" value="ECO:0007669"/>
    <property type="project" value="InterPro"/>
</dbReference>
<evidence type="ECO:0000256" key="3">
    <source>
        <dbReference type="HAMAP-Rule" id="MF_02225"/>
    </source>
</evidence>
<dbReference type="InterPro" id="IPR036551">
    <property type="entry name" value="Flavin_trans-like"/>
</dbReference>
<feature type="domain" description="DNA/pantothenate metabolism flavoprotein C-terminal" evidence="6">
    <location>
        <begin position="192"/>
        <end position="403"/>
    </location>
</feature>
<comment type="function">
    <text evidence="3">Catalyzes two sequential steps in the biosynthesis of coenzyme A. In the first step cysteine is conjugated to 4'-phosphopantothenate to form 4-phosphopantothenoylcysteine. In the second step the latter compound is decarboxylated to form 4'-phosphopantotheine.</text>
</comment>
<dbReference type="EMBL" id="MPPL01000001">
    <property type="protein sequence ID" value="OKS88234.1"/>
    <property type="molecule type" value="Genomic_DNA"/>
</dbReference>
<dbReference type="NCBIfam" id="TIGR00521">
    <property type="entry name" value="coaBC_dfp"/>
    <property type="match status" value="1"/>
</dbReference>
<keyword evidence="3" id="KW-0460">Magnesium</keyword>
<dbReference type="InterPro" id="IPR007085">
    <property type="entry name" value="DNA/pantothenate-metab_flavo_C"/>
</dbReference>
<dbReference type="GO" id="GO:0010181">
    <property type="term" value="F:FMN binding"/>
    <property type="evidence" value="ECO:0007669"/>
    <property type="project" value="UniProtKB-UniRule"/>
</dbReference>
<dbReference type="Gene3D" id="3.40.50.10300">
    <property type="entry name" value="CoaB-like"/>
    <property type="match status" value="1"/>
</dbReference>
<dbReference type="InterPro" id="IPR035929">
    <property type="entry name" value="CoaB-like_sf"/>
</dbReference>
<evidence type="ECO:0000256" key="4">
    <source>
        <dbReference type="RuleBase" id="RU364078"/>
    </source>
</evidence>
<dbReference type="GO" id="GO:0046872">
    <property type="term" value="F:metal ion binding"/>
    <property type="evidence" value="ECO:0007669"/>
    <property type="project" value="UniProtKB-KW"/>
</dbReference>
<dbReference type="STRING" id="1302689.RG47T_3699"/>
<reference evidence="7 8" key="1">
    <citation type="submission" date="2016-11" db="EMBL/GenBank/DDBJ databases">
        <title>Whole Genome Sequencing of Mucilaginibacter polytrichastri RG4-7(T) isolated from the moss sample.</title>
        <authorList>
            <person name="Li Y."/>
        </authorList>
    </citation>
    <scope>NUCLEOTIDE SEQUENCE [LARGE SCALE GENOMIC DNA]</scope>
    <source>
        <strain evidence="7 8">RG4-7</strain>
    </source>
</reference>
<feature type="binding site" evidence="3">
    <location>
        <position position="345"/>
    </location>
    <ligand>
        <name>CTP</name>
        <dbReference type="ChEBI" id="CHEBI:37563"/>
    </ligand>
</feature>
<feature type="binding site" evidence="3">
    <location>
        <position position="349"/>
    </location>
    <ligand>
        <name>CTP</name>
        <dbReference type="ChEBI" id="CHEBI:37563"/>
    </ligand>
</feature>
<feature type="domain" description="Flavoprotein" evidence="5">
    <location>
        <begin position="12"/>
        <end position="183"/>
    </location>
</feature>
<comment type="catalytic activity">
    <reaction evidence="3 4">
        <text>(R)-4'-phosphopantothenate + L-cysteine + CTP = N-[(R)-4-phosphopantothenoyl]-L-cysteine + CMP + diphosphate + H(+)</text>
        <dbReference type="Rhea" id="RHEA:19397"/>
        <dbReference type="ChEBI" id="CHEBI:10986"/>
        <dbReference type="ChEBI" id="CHEBI:15378"/>
        <dbReference type="ChEBI" id="CHEBI:33019"/>
        <dbReference type="ChEBI" id="CHEBI:35235"/>
        <dbReference type="ChEBI" id="CHEBI:37563"/>
        <dbReference type="ChEBI" id="CHEBI:59458"/>
        <dbReference type="ChEBI" id="CHEBI:60377"/>
        <dbReference type="EC" id="6.3.2.5"/>
    </reaction>
</comment>
<evidence type="ECO:0000313" key="7">
    <source>
        <dbReference type="EMBL" id="OKS88234.1"/>
    </source>
</evidence>
<dbReference type="EC" id="6.3.2.5" evidence="3"/>
<dbReference type="SUPFAM" id="SSF52507">
    <property type="entry name" value="Homo-oligomeric flavin-containing Cys decarboxylases, HFCD"/>
    <property type="match status" value="1"/>
</dbReference>
<dbReference type="Gene3D" id="3.40.50.1950">
    <property type="entry name" value="Flavin prenyltransferase-like"/>
    <property type="match status" value="1"/>
</dbReference>
<feature type="binding site" evidence="3">
    <location>
        <position position="286"/>
    </location>
    <ligand>
        <name>CTP</name>
        <dbReference type="ChEBI" id="CHEBI:37563"/>
    </ligand>
</feature>
<dbReference type="GO" id="GO:0015937">
    <property type="term" value="P:coenzyme A biosynthetic process"/>
    <property type="evidence" value="ECO:0007669"/>
    <property type="project" value="UniProtKB-UniRule"/>
</dbReference>
<dbReference type="EC" id="4.1.1.36" evidence="3"/>
<comment type="catalytic activity">
    <reaction evidence="3 4">
        <text>N-[(R)-4-phosphopantothenoyl]-L-cysteine + H(+) = (R)-4'-phosphopantetheine + CO2</text>
        <dbReference type="Rhea" id="RHEA:16793"/>
        <dbReference type="ChEBI" id="CHEBI:15378"/>
        <dbReference type="ChEBI" id="CHEBI:16526"/>
        <dbReference type="ChEBI" id="CHEBI:59458"/>
        <dbReference type="ChEBI" id="CHEBI:61723"/>
        <dbReference type="EC" id="4.1.1.36"/>
    </reaction>
</comment>
<feature type="region of interest" description="Phosphopantothenoylcysteine decarboxylase" evidence="3">
    <location>
        <begin position="1"/>
        <end position="196"/>
    </location>
</feature>